<dbReference type="Proteomes" id="UP000177614">
    <property type="component" value="Unassembled WGS sequence"/>
</dbReference>
<evidence type="ECO:0000313" key="2">
    <source>
        <dbReference type="EMBL" id="OGC82321.1"/>
    </source>
</evidence>
<evidence type="ECO:0000256" key="1">
    <source>
        <dbReference type="SAM" id="MobiDB-lite"/>
    </source>
</evidence>
<proteinExistence type="predicted"/>
<evidence type="ECO:0000313" key="3">
    <source>
        <dbReference type="Proteomes" id="UP000177614"/>
    </source>
</evidence>
<feature type="compositionally biased region" description="Polar residues" evidence="1">
    <location>
        <begin position="52"/>
        <end position="64"/>
    </location>
</feature>
<feature type="region of interest" description="Disordered" evidence="1">
    <location>
        <begin position="1"/>
        <end position="68"/>
    </location>
</feature>
<protein>
    <submittedName>
        <fullName evidence="2">Uncharacterized protein</fullName>
    </submittedName>
</protein>
<feature type="compositionally biased region" description="Low complexity" evidence="1">
    <location>
        <begin position="37"/>
        <end position="47"/>
    </location>
</feature>
<comment type="caution">
    <text evidence="2">The sequence shown here is derived from an EMBL/GenBank/DDBJ whole genome shotgun (WGS) entry which is preliminary data.</text>
</comment>
<dbReference type="EMBL" id="MEWR01000008">
    <property type="protein sequence ID" value="OGC82321.1"/>
    <property type="molecule type" value="Genomic_DNA"/>
</dbReference>
<dbReference type="STRING" id="1817814.A2V81_02185"/>
<reference evidence="2 3" key="1">
    <citation type="journal article" date="2016" name="Nat. Commun.">
        <title>Thousands of microbial genomes shed light on interconnected biogeochemical processes in an aquifer system.</title>
        <authorList>
            <person name="Anantharaman K."/>
            <person name="Brown C.T."/>
            <person name="Hug L.A."/>
            <person name="Sharon I."/>
            <person name="Castelle C.J."/>
            <person name="Probst A.J."/>
            <person name="Thomas B.C."/>
            <person name="Singh A."/>
            <person name="Wilkins M.J."/>
            <person name="Karaoz U."/>
            <person name="Brodie E.L."/>
            <person name="Williams K.H."/>
            <person name="Hubbard S.S."/>
            <person name="Banfield J.F."/>
        </authorList>
    </citation>
    <scope>NUCLEOTIDE SEQUENCE [LARGE SCALE GENOMIC DNA]</scope>
</reference>
<name>A0A1F4XKT7_9BACT</name>
<organism evidence="2 3">
    <name type="scientific">Candidatus Abawacabacteria bacterium RBG_16_42_10</name>
    <dbReference type="NCBI Taxonomy" id="1817814"/>
    <lineage>
        <taxon>Bacteria</taxon>
        <taxon>Candidatus Abawacaibacteriota</taxon>
    </lineage>
</organism>
<dbReference type="AlphaFoldDB" id="A0A1F4XKT7"/>
<gene>
    <name evidence="2" type="ORF">A2V81_02185</name>
</gene>
<accession>A0A1F4XKT7</accession>
<sequence>MAEENIAVSPENSEEGPAQAPVETRVHPREIMGDALPKTTQPTKTQPVIAQKPSTSRPSIQAPSTPVVPSLVEETYSERAILLRILEGTSPATIQEMLTLARRKSGVGKASDMTTRMKQVAKEALRTS</sequence>